<organism evidence="2 3">
    <name type="scientific">Streptomyces solicathayae</name>
    <dbReference type="NCBI Taxonomy" id="3081768"/>
    <lineage>
        <taxon>Bacteria</taxon>
        <taxon>Bacillati</taxon>
        <taxon>Actinomycetota</taxon>
        <taxon>Actinomycetes</taxon>
        <taxon>Kitasatosporales</taxon>
        <taxon>Streptomycetaceae</taxon>
        <taxon>Streptomyces</taxon>
    </lineage>
</organism>
<dbReference type="RefSeq" id="WP_318107136.1">
    <property type="nucleotide sequence ID" value="NZ_CP137573.1"/>
</dbReference>
<dbReference type="Gene3D" id="1.10.630.10">
    <property type="entry name" value="Cytochrome P450"/>
    <property type="match status" value="1"/>
</dbReference>
<dbReference type="SUPFAM" id="SSF48264">
    <property type="entry name" value="Cytochrome P450"/>
    <property type="match status" value="1"/>
</dbReference>
<dbReference type="InterPro" id="IPR036396">
    <property type="entry name" value="Cyt_P450_sf"/>
</dbReference>
<dbReference type="InterPro" id="IPR002397">
    <property type="entry name" value="Cyt_P450_B"/>
</dbReference>
<evidence type="ECO:0000256" key="1">
    <source>
        <dbReference type="ARBA" id="ARBA00010617"/>
    </source>
</evidence>
<dbReference type="CDD" id="cd11033">
    <property type="entry name" value="CYP142-like"/>
    <property type="match status" value="1"/>
</dbReference>
<dbReference type="InterPro" id="IPR001128">
    <property type="entry name" value="Cyt_P450"/>
</dbReference>
<dbReference type="PANTHER" id="PTHR46696:SF4">
    <property type="entry name" value="BIOTIN BIOSYNTHESIS CYTOCHROME P450"/>
    <property type="match status" value="1"/>
</dbReference>
<protein>
    <submittedName>
        <fullName evidence="2">Cytochrome P450</fullName>
    </submittedName>
</protein>
<dbReference type="Proteomes" id="UP001301731">
    <property type="component" value="Chromosome"/>
</dbReference>
<dbReference type="EMBL" id="CP137573">
    <property type="protein sequence ID" value="WOX24690.1"/>
    <property type="molecule type" value="Genomic_DNA"/>
</dbReference>
<reference evidence="2 3" key="1">
    <citation type="submission" date="2023-10" db="EMBL/GenBank/DDBJ databases">
        <title>The genome sequence of Streptomyces sp. HUAS YS2.</title>
        <authorList>
            <person name="Mo P."/>
        </authorList>
    </citation>
    <scope>NUCLEOTIDE SEQUENCE [LARGE SCALE GENOMIC DNA]</scope>
    <source>
        <strain evidence="2 3">HUAS YS2</strain>
    </source>
</reference>
<dbReference type="PANTHER" id="PTHR46696">
    <property type="entry name" value="P450, PUTATIVE (EUROFUNG)-RELATED"/>
    <property type="match status" value="1"/>
</dbReference>
<evidence type="ECO:0000313" key="3">
    <source>
        <dbReference type="Proteomes" id="UP001301731"/>
    </source>
</evidence>
<name>A0ABZ0LZ98_9ACTN</name>
<keyword evidence="3" id="KW-1185">Reference proteome</keyword>
<proteinExistence type="inferred from homology"/>
<accession>A0ABZ0LZ98</accession>
<evidence type="ECO:0000313" key="2">
    <source>
        <dbReference type="EMBL" id="WOX24690.1"/>
    </source>
</evidence>
<dbReference type="PRINTS" id="PR00359">
    <property type="entry name" value="BP450"/>
</dbReference>
<comment type="similarity">
    <text evidence="1">Belongs to the cytochrome P450 family.</text>
</comment>
<dbReference type="Pfam" id="PF00067">
    <property type="entry name" value="p450"/>
    <property type="match status" value="2"/>
</dbReference>
<sequence length="401" mass="45248">MIDLLEDTWAREVPYDQFAYLRRESPVHWHPLGDDGDGFFALTRHADIVAASRDPELWSVERGSFFIREQTPEALETLALSLLGMDPPRHTRYRRLVSTVFSPRMIRRLAEDIQRRAELLADSVAARGGEVEFVEEVAARLPLQVICEMVGVPAADEDRIFAWSNRLVGFQDPDFRTTEEDGQVAAAEIYAYCDELAARRRAEPRDDILTALVHAEVDGERLTAHEIDLFFVTLVVAGNETTRNLLAGALLTLARHPAARAQLVAGIDDDGLWTSATEELLRWNGSIHNFRRTATRDTEIGGQKIREGQKAVLFYTSGNRDESVFADPDVLDLRRSPNDHLTFGGGGPHFCLGAGLARTQIKALTRELLRRHPHVETTDEPRRMRSDFINGIKYLPLRFAR</sequence>
<gene>
    <name evidence="2" type="ORF">R2D22_26235</name>
</gene>